<dbReference type="Gene3D" id="1.10.1740.10">
    <property type="match status" value="1"/>
</dbReference>
<feature type="domain" description="RNA polymerase sigma-70 region 2" evidence="6">
    <location>
        <begin position="5"/>
        <end position="67"/>
    </location>
</feature>
<evidence type="ECO:0000256" key="4">
    <source>
        <dbReference type="ARBA" id="ARBA00023082"/>
    </source>
</evidence>
<dbReference type="Gene3D" id="3.10.450.50">
    <property type="match status" value="1"/>
</dbReference>
<organism evidence="8 9">
    <name type="scientific">Microlunatus parietis</name>
    <dbReference type="NCBI Taxonomy" id="682979"/>
    <lineage>
        <taxon>Bacteria</taxon>
        <taxon>Bacillati</taxon>
        <taxon>Actinomycetota</taxon>
        <taxon>Actinomycetes</taxon>
        <taxon>Propionibacteriales</taxon>
        <taxon>Propionibacteriaceae</taxon>
        <taxon>Microlunatus</taxon>
    </lineage>
</organism>
<dbReference type="SUPFAM" id="SSF54427">
    <property type="entry name" value="NTF2-like"/>
    <property type="match status" value="1"/>
</dbReference>
<dbReference type="GO" id="GO:0006352">
    <property type="term" value="P:DNA-templated transcription initiation"/>
    <property type="evidence" value="ECO:0007669"/>
    <property type="project" value="InterPro"/>
</dbReference>
<dbReference type="GO" id="GO:0016987">
    <property type="term" value="F:sigma factor activity"/>
    <property type="evidence" value="ECO:0007669"/>
    <property type="project" value="UniProtKB-KW"/>
</dbReference>
<dbReference type="NCBIfam" id="NF007214">
    <property type="entry name" value="PRK09636.1"/>
    <property type="match status" value="1"/>
</dbReference>
<sequence>MDQDLYSEYRPLVFSIAYHMLGSAADAEDVVQETFLRALQAEDVRHPKAFLTTVATRIAIDQLKSARVRRERYFGEWIPEPLLTEDGAWHAETKDALSLAVLTLLEQLSEAERAVFVLREVLDFPYPEISKIIDKSEATCRQLLSRARKHVQANRPRFEVSPQRRAEVAAEFFRVFESGETAGLVQLLADDVVFHGDGGGNGWGIKHPVVGRLQVTRFLGGLLRQLVRLQGHLEPAEINGSPGVLVRTEDGALVNVIALDIADDGRIVAFRSVINHDKLRHFGRLADLDVLVP</sequence>
<dbReference type="PANTHER" id="PTHR30173">
    <property type="entry name" value="SIGMA 19 FACTOR"/>
    <property type="match status" value="1"/>
</dbReference>
<evidence type="ECO:0000259" key="6">
    <source>
        <dbReference type="Pfam" id="PF04542"/>
    </source>
</evidence>
<evidence type="ECO:0000256" key="3">
    <source>
        <dbReference type="ARBA" id="ARBA00023015"/>
    </source>
</evidence>
<dbReference type="CDD" id="cd06171">
    <property type="entry name" value="Sigma70_r4"/>
    <property type="match status" value="1"/>
</dbReference>
<dbReference type="Pfam" id="PF04542">
    <property type="entry name" value="Sigma70_r2"/>
    <property type="match status" value="1"/>
</dbReference>
<dbReference type="InterPro" id="IPR013325">
    <property type="entry name" value="RNA_pol_sigma_r2"/>
</dbReference>
<protein>
    <submittedName>
        <fullName evidence="8">RNA polymerase sigma-70 factor (ECF subfamily)</fullName>
    </submittedName>
</protein>
<dbReference type="SUPFAM" id="SSF88659">
    <property type="entry name" value="Sigma3 and sigma4 domains of RNA polymerase sigma factors"/>
    <property type="match status" value="1"/>
</dbReference>
<evidence type="ECO:0000259" key="7">
    <source>
        <dbReference type="Pfam" id="PF08281"/>
    </source>
</evidence>
<gene>
    <name evidence="8" type="ORF">BKA15_004467</name>
</gene>
<name>A0A7Y9LDR2_9ACTN</name>
<dbReference type="InterPro" id="IPR014284">
    <property type="entry name" value="RNA_pol_sigma-70_dom"/>
</dbReference>
<proteinExistence type="inferred from homology"/>
<dbReference type="RefSeq" id="WP_179754414.1">
    <property type="nucleotide sequence ID" value="NZ_JACCBU010000001.1"/>
</dbReference>
<dbReference type="InterPro" id="IPR007627">
    <property type="entry name" value="RNA_pol_sigma70_r2"/>
</dbReference>
<reference evidence="8 9" key="1">
    <citation type="submission" date="2020-07" db="EMBL/GenBank/DDBJ databases">
        <title>Sequencing the genomes of 1000 actinobacteria strains.</title>
        <authorList>
            <person name="Klenk H.-P."/>
        </authorList>
    </citation>
    <scope>NUCLEOTIDE SEQUENCE [LARGE SCALE GENOMIC DNA]</scope>
    <source>
        <strain evidence="8 9">DSM 22083</strain>
    </source>
</reference>
<accession>A0A7Y9LDR2</accession>
<evidence type="ECO:0000256" key="1">
    <source>
        <dbReference type="ARBA" id="ARBA00010641"/>
    </source>
</evidence>
<evidence type="ECO:0000313" key="9">
    <source>
        <dbReference type="Proteomes" id="UP000569914"/>
    </source>
</evidence>
<dbReference type="InterPro" id="IPR013324">
    <property type="entry name" value="RNA_pol_sigma_r3/r4-like"/>
</dbReference>
<evidence type="ECO:0000313" key="8">
    <source>
        <dbReference type="EMBL" id="NYE73138.1"/>
    </source>
</evidence>
<dbReference type="InterPro" id="IPR032710">
    <property type="entry name" value="NTF2-like_dom_sf"/>
</dbReference>
<dbReference type="InterPro" id="IPR052704">
    <property type="entry name" value="ECF_Sigma-70_Domain"/>
</dbReference>
<evidence type="ECO:0000256" key="5">
    <source>
        <dbReference type="ARBA" id="ARBA00023163"/>
    </source>
</evidence>
<keyword evidence="4" id="KW-0731">Sigma factor</keyword>
<evidence type="ECO:0000256" key="2">
    <source>
        <dbReference type="ARBA" id="ARBA00011344"/>
    </source>
</evidence>
<dbReference type="Proteomes" id="UP000569914">
    <property type="component" value="Unassembled WGS sequence"/>
</dbReference>
<comment type="similarity">
    <text evidence="1">Belongs to the sigma-70 factor family. ECF subfamily.</text>
</comment>
<dbReference type="AlphaFoldDB" id="A0A7Y9LDR2"/>
<keyword evidence="9" id="KW-1185">Reference proteome</keyword>
<dbReference type="EMBL" id="JACCBU010000001">
    <property type="protein sequence ID" value="NYE73138.1"/>
    <property type="molecule type" value="Genomic_DNA"/>
</dbReference>
<keyword evidence="5" id="KW-0804">Transcription</keyword>
<dbReference type="InterPro" id="IPR013249">
    <property type="entry name" value="RNA_pol_sigma70_r4_t2"/>
</dbReference>
<dbReference type="NCBIfam" id="TIGR02937">
    <property type="entry name" value="sigma70-ECF"/>
    <property type="match status" value="1"/>
</dbReference>
<dbReference type="GO" id="GO:0003677">
    <property type="term" value="F:DNA binding"/>
    <property type="evidence" value="ECO:0007669"/>
    <property type="project" value="InterPro"/>
</dbReference>
<dbReference type="InterPro" id="IPR036388">
    <property type="entry name" value="WH-like_DNA-bd_sf"/>
</dbReference>
<dbReference type="Gene3D" id="1.10.10.10">
    <property type="entry name" value="Winged helix-like DNA-binding domain superfamily/Winged helix DNA-binding domain"/>
    <property type="match status" value="1"/>
</dbReference>
<keyword evidence="3" id="KW-0805">Transcription regulation</keyword>
<dbReference type="SUPFAM" id="SSF88946">
    <property type="entry name" value="Sigma2 domain of RNA polymerase sigma factors"/>
    <property type="match status" value="1"/>
</dbReference>
<dbReference type="PANTHER" id="PTHR30173:SF36">
    <property type="entry name" value="ECF RNA POLYMERASE SIGMA FACTOR SIGJ"/>
    <property type="match status" value="1"/>
</dbReference>
<comment type="subunit">
    <text evidence="2">Interacts transiently with the RNA polymerase catalytic core formed by RpoA, RpoB, RpoC and RpoZ (2 alpha, 1 beta, 1 beta' and 1 omega subunit) to form the RNA polymerase holoenzyme that can initiate transcription.</text>
</comment>
<dbReference type="Pfam" id="PF08281">
    <property type="entry name" value="Sigma70_r4_2"/>
    <property type="match status" value="1"/>
</dbReference>
<feature type="domain" description="RNA polymerase sigma factor 70 region 4 type 2" evidence="7">
    <location>
        <begin position="99"/>
        <end position="150"/>
    </location>
</feature>
<comment type="caution">
    <text evidence="8">The sequence shown here is derived from an EMBL/GenBank/DDBJ whole genome shotgun (WGS) entry which is preliminary data.</text>
</comment>